<evidence type="ECO:0000256" key="14">
    <source>
        <dbReference type="PROSITE-ProRule" id="PRU00043"/>
    </source>
</evidence>
<dbReference type="Pfam" id="PF01049">
    <property type="entry name" value="CADH_Y-type_LIR"/>
    <property type="match status" value="1"/>
</dbReference>
<dbReference type="PROSITE" id="PS50268">
    <property type="entry name" value="CADHERIN_2"/>
    <property type="match status" value="5"/>
</dbReference>
<dbReference type="GO" id="GO:0002009">
    <property type="term" value="P:morphogenesis of an epithelium"/>
    <property type="evidence" value="ECO:0007669"/>
    <property type="project" value="UniProtKB-ARBA"/>
</dbReference>
<keyword evidence="10 17" id="KW-1133">Transmembrane helix</keyword>
<dbReference type="InterPro" id="IPR027397">
    <property type="entry name" value="Catenin-bd_sf"/>
</dbReference>
<evidence type="ECO:0000259" key="18">
    <source>
        <dbReference type="PROSITE" id="PS50268"/>
    </source>
</evidence>
<dbReference type="InterPro" id="IPR002126">
    <property type="entry name" value="Cadherin-like_dom"/>
</dbReference>
<evidence type="ECO:0000256" key="1">
    <source>
        <dbReference type="ARBA" id="ARBA00004251"/>
    </source>
</evidence>
<evidence type="ECO:0000256" key="9">
    <source>
        <dbReference type="ARBA" id="ARBA00022889"/>
    </source>
</evidence>
<evidence type="ECO:0000256" key="17">
    <source>
        <dbReference type="SAM" id="Phobius"/>
    </source>
</evidence>
<dbReference type="Gene3D" id="2.60.40.60">
    <property type="entry name" value="Cadherins"/>
    <property type="match status" value="5"/>
</dbReference>
<dbReference type="GO" id="GO:0005912">
    <property type="term" value="C:adherens junction"/>
    <property type="evidence" value="ECO:0007669"/>
    <property type="project" value="TreeGrafter"/>
</dbReference>
<organism evidence="19 20">
    <name type="scientific">Bagarius yarrelli</name>
    <name type="common">Goonch</name>
    <name type="synonym">Bagrus yarrelli</name>
    <dbReference type="NCBI Taxonomy" id="175774"/>
    <lineage>
        <taxon>Eukaryota</taxon>
        <taxon>Metazoa</taxon>
        <taxon>Chordata</taxon>
        <taxon>Craniata</taxon>
        <taxon>Vertebrata</taxon>
        <taxon>Euteleostomi</taxon>
        <taxon>Actinopterygii</taxon>
        <taxon>Neopterygii</taxon>
        <taxon>Teleostei</taxon>
        <taxon>Ostariophysi</taxon>
        <taxon>Siluriformes</taxon>
        <taxon>Sisoridae</taxon>
        <taxon>Sisorinae</taxon>
        <taxon>Bagarius</taxon>
    </lineage>
</organism>
<dbReference type="SUPFAM" id="SSF49313">
    <property type="entry name" value="Cadherin-like"/>
    <property type="match status" value="5"/>
</dbReference>
<comment type="caution">
    <text evidence="19">The sequence shown here is derived from an EMBL/GenBank/DDBJ whole genome shotgun (WGS) entry which is preliminary data.</text>
</comment>
<dbReference type="PANTHER" id="PTHR24027">
    <property type="entry name" value="CADHERIN-23"/>
    <property type="match status" value="1"/>
</dbReference>
<feature type="transmembrane region" description="Helical" evidence="17">
    <location>
        <begin position="588"/>
        <end position="609"/>
    </location>
</feature>
<evidence type="ECO:0000313" key="19">
    <source>
        <dbReference type="EMBL" id="TSN21225.1"/>
    </source>
</evidence>
<keyword evidence="4 15" id="KW-0812">Transmembrane</keyword>
<evidence type="ECO:0000256" key="12">
    <source>
        <dbReference type="ARBA" id="ARBA00023180"/>
    </source>
</evidence>
<evidence type="ECO:0000256" key="5">
    <source>
        <dbReference type="ARBA" id="ARBA00022723"/>
    </source>
</evidence>
<dbReference type="GO" id="GO:0016477">
    <property type="term" value="P:cell migration"/>
    <property type="evidence" value="ECO:0007669"/>
    <property type="project" value="TreeGrafter"/>
</dbReference>
<dbReference type="GO" id="GO:0005509">
    <property type="term" value="F:calcium ion binding"/>
    <property type="evidence" value="ECO:0007669"/>
    <property type="project" value="UniProtKB-UniRule"/>
</dbReference>
<comment type="function">
    <text evidence="16">Cadherins are calcium-dependent cell adhesion proteins.</text>
</comment>
<keyword evidence="20" id="KW-1185">Reference proteome</keyword>
<dbReference type="SMART" id="SM00112">
    <property type="entry name" value="CA"/>
    <property type="match status" value="5"/>
</dbReference>
<dbReference type="GO" id="GO:0016342">
    <property type="term" value="C:catenin complex"/>
    <property type="evidence" value="ECO:0007669"/>
    <property type="project" value="TreeGrafter"/>
</dbReference>
<dbReference type="AlphaFoldDB" id="A0A556U6J2"/>
<dbReference type="FunFam" id="2.60.40.60:FF:000097">
    <property type="entry name" value="cadherin-12 isoform X1"/>
    <property type="match status" value="1"/>
</dbReference>
<dbReference type="InterPro" id="IPR000233">
    <property type="entry name" value="Cadherin_Y-type_LIR"/>
</dbReference>
<feature type="domain" description="Cadherin" evidence="18">
    <location>
        <begin position="244"/>
        <end position="358"/>
    </location>
</feature>
<dbReference type="InterPro" id="IPR015919">
    <property type="entry name" value="Cadherin-like_sf"/>
</dbReference>
<dbReference type="FunFam" id="2.60.40.60:FF:000012">
    <property type="entry name" value="Cadherin 24"/>
    <property type="match status" value="1"/>
</dbReference>
<dbReference type="GO" id="GO:0045296">
    <property type="term" value="F:cadherin binding"/>
    <property type="evidence" value="ECO:0007669"/>
    <property type="project" value="TreeGrafter"/>
</dbReference>
<dbReference type="Pfam" id="PF00028">
    <property type="entry name" value="Cadherin"/>
    <property type="match status" value="4"/>
</dbReference>
<keyword evidence="7" id="KW-0677">Repeat</keyword>
<dbReference type="OrthoDB" id="6250271at2759"/>
<evidence type="ECO:0000256" key="16">
    <source>
        <dbReference type="RuleBase" id="RU004357"/>
    </source>
</evidence>
<gene>
    <name evidence="19" type="ORF">Baya_9300</name>
</gene>
<dbReference type="PROSITE" id="PS00232">
    <property type="entry name" value="CADHERIN_1"/>
    <property type="match status" value="1"/>
</dbReference>
<evidence type="ECO:0000256" key="2">
    <source>
        <dbReference type="ARBA" id="ARBA00022475"/>
    </source>
</evidence>
<keyword evidence="2" id="KW-1003">Cell membrane</keyword>
<dbReference type="Gene3D" id="4.10.900.10">
    <property type="entry name" value="TCF3-CBD (Catenin binding domain)"/>
    <property type="match status" value="1"/>
</dbReference>
<dbReference type="GO" id="GO:0044331">
    <property type="term" value="P:cell-cell adhesion mediated by cadherin"/>
    <property type="evidence" value="ECO:0007669"/>
    <property type="project" value="TreeGrafter"/>
</dbReference>
<dbReference type="GO" id="GO:0008013">
    <property type="term" value="F:beta-catenin binding"/>
    <property type="evidence" value="ECO:0007669"/>
    <property type="project" value="TreeGrafter"/>
</dbReference>
<accession>A0A556U6J2</accession>
<evidence type="ECO:0000256" key="4">
    <source>
        <dbReference type="ARBA" id="ARBA00022692"/>
    </source>
</evidence>
<evidence type="ECO:0000256" key="15">
    <source>
        <dbReference type="RuleBase" id="RU003318"/>
    </source>
</evidence>
<keyword evidence="11 17" id="KW-0472">Membrane</keyword>
<feature type="domain" description="Cadherin" evidence="18">
    <location>
        <begin position="54"/>
        <end position="134"/>
    </location>
</feature>
<dbReference type="InterPro" id="IPR039808">
    <property type="entry name" value="Cadherin"/>
</dbReference>
<dbReference type="Proteomes" id="UP000319801">
    <property type="component" value="Unassembled WGS sequence"/>
</dbReference>
<keyword evidence="6" id="KW-0732">Signal</keyword>
<dbReference type="FunFam" id="2.60.40.60:FF:000265">
    <property type="entry name" value="Cadherin 12"/>
    <property type="match status" value="1"/>
</dbReference>
<evidence type="ECO:0000256" key="11">
    <source>
        <dbReference type="ARBA" id="ARBA00023136"/>
    </source>
</evidence>
<keyword evidence="9 15" id="KW-0130">Cell adhesion</keyword>
<keyword evidence="12" id="KW-0325">Glycoprotein</keyword>
<dbReference type="GO" id="GO:0007043">
    <property type="term" value="P:cell-cell junction assembly"/>
    <property type="evidence" value="ECO:0007669"/>
    <property type="project" value="TreeGrafter"/>
</dbReference>
<evidence type="ECO:0000313" key="20">
    <source>
        <dbReference type="Proteomes" id="UP000319801"/>
    </source>
</evidence>
<dbReference type="CDD" id="cd11304">
    <property type="entry name" value="Cadherin_repeat"/>
    <property type="match status" value="5"/>
</dbReference>
<evidence type="ECO:0000256" key="7">
    <source>
        <dbReference type="ARBA" id="ARBA00022737"/>
    </source>
</evidence>
<dbReference type="GO" id="GO:0000902">
    <property type="term" value="P:cell morphogenesis"/>
    <property type="evidence" value="ECO:0007669"/>
    <property type="project" value="TreeGrafter"/>
</dbReference>
<evidence type="ECO:0000256" key="3">
    <source>
        <dbReference type="ARBA" id="ARBA00022553"/>
    </source>
</evidence>
<protein>
    <recommendedName>
        <fullName evidence="13">Cadherin-12</fullName>
    </recommendedName>
</protein>
<feature type="domain" description="Cadherin" evidence="18">
    <location>
        <begin position="135"/>
        <end position="243"/>
    </location>
</feature>
<sequence>MHRWGKEHHIGLRDHRRPSTAAVQRVKRGWVWNQFFVLEEYMGSEPQYVGKLHSDLDRGDNLVKYTLSGEGVGSIFTIEPTTGDIHALRSLDREKKPYYSLRAQAVDVFTGRPLEPESTFIIKVQDINDNEPKFLEGPYAASVPEMSPVGTYVTRVTATDADDPTYGNSAQIVYSVLQGQPYFSVEPKTGVIRIALPNMDREIKEWYQVVIQAKDMGGQLGGLAGTSTINITLTDVNDNPPRFAKSVFHMRVPESAQTGSLVGRIKAYDLDTGTNAQVEYRIVPGDGSSMFNIYTDGDTQDGIVQIKEPLDYESRKLYSFKVLASDPHMDARFLQGGLHSDSALVKISVMDVEEAPIFSNSEYNMETREGAAGNTIGAVNAQDPDIGHSPIRYSIEWNPDSEKFFEVDPVKGTISTREALDRETTQRHNITVVATKVNNPQLFTRVSVLITVLDVNEFPPELSSPYEAFVCEVAKVGQVIQILSATDRDMPNLGHRFFFKSPRDLRNKNFTIRDYGNNTAGLLSRRAGFWQMEKSVFEVPVVVEDGGFPILSSTGTLSVRVCACDVTGSVLNCSTKDFLLPLGLSPGALLAILLCVIILLMIVVLSVSLKRHKKKEALMSSKEDARDNVIRYDDEGGGEEDTHAFDIGTLRHPEAVENTAVRRFDLSNDQDSEGVHAYLQRRLQENNRDATPYDTLATFAYEGEGSMAESLSSIESQCHDSDINTDLTLIGDMGPRFEALSLILTGRKSNEDEVRLPQIESGQP</sequence>
<reference evidence="19 20" key="1">
    <citation type="journal article" date="2019" name="Genome Biol. Evol.">
        <title>Whole-Genome Sequencing of the Giant Devil Catfish, Bagarius yarrelli.</title>
        <authorList>
            <person name="Jiang W."/>
            <person name="Lv Y."/>
            <person name="Cheng L."/>
            <person name="Yang K."/>
            <person name="Chao B."/>
            <person name="Wang X."/>
            <person name="Li Y."/>
            <person name="Pan X."/>
            <person name="You X."/>
            <person name="Zhang Y."/>
            <person name="Yang J."/>
            <person name="Li J."/>
            <person name="Zhang X."/>
            <person name="Liu S."/>
            <person name="Sun C."/>
            <person name="Yang J."/>
            <person name="Shi Q."/>
        </authorList>
    </citation>
    <scope>NUCLEOTIDE SEQUENCE [LARGE SCALE GENOMIC DNA]</scope>
    <source>
        <strain evidence="19">JWS20170419001</strain>
        <tissue evidence="19">Muscle</tissue>
    </source>
</reference>
<evidence type="ECO:0000256" key="10">
    <source>
        <dbReference type="ARBA" id="ARBA00022989"/>
    </source>
</evidence>
<keyword evidence="8 14" id="KW-0106">Calcium</keyword>
<name>A0A556U6J2_BAGYA</name>
<evidence type="ECO:0000256" key="6">
    <source>
        <dbReference type="ARBA" id="ARBA00022729"/>
    </source>
</evidence>
<dbReference type="InterPro" id="IPR020894">
    <property type="entry name" value="Cadherin_CS"/>
</dbReference>
<dbReference type="GO" id="GO:0016339">
    <property type="term" value="P:calcium-dependent cell-cell adhesion via plasma membrane cell adhesion molecules"/>
    <property type="evidence" value="ECO:0007669"/>
    <property type="project" value="TreeGrafter"/>
</dbReference>
<keyword evidence="5" id="KW-0479">Metal-binding</keyword>
<dbReference type="PANTHER" id="PTHR24027:SF96">
    <property type="entry name" value="CADHERIN-12"/>
    <property type="match status" value="1"/>
</dbReference>
<dbReference type="FunFam" id="2.60.40.60:FF:000009">
    <property type="entry name" value="Cadherin 24"/>
    <property type="match status" value="1"/>
</dbReference>
<comment type="subcellular location">
    <subcellularLocation>
        <location evidence="1 15">Cell membrane</location>
        <topology evidence="1 15">Single-pass type I membrane protein</topology>
    </subcellularLocation>
</comment>
<evidence type="ECO:0000256" key="8">
    <source>
        <dbReference type="ARBA" id="ARBA00022837"/>
    </source>
</evidence>
<evidence type="ECO:0000256" key="13">
    <source>
        <dbReference type="ARBA" id="ARBA00069585"/>
    </source>
</evidence>
<proteinExistence type="predicted"/>
<dbReference type="GO" id="GO:0034332">
    <property type="term" value="P:adherens junction organization"/>
    <property type="evidence" value="ECO:0007669"/>
    <property type="project" value="TreeGrafter"/>
</dbReference>
<keyword evidence="3" id="KW-0597">Phosphoprotein</keyword>
<dbReference type="PRINTS" id="PR00205">
    <property type="entry name" value="CADHERIN"/>
</dbReference>
<dbReference type="EMBL" id="VCAZ01000054">
    <property type="protein sequence ID" value="TSN21225.1"/>
    <property type="molecule type" value="Genomic_DNA"/>
</dbReference>
<dbReference type="FunFam" id="2.60.40.60:FF:000008">
    <property type="entry name" value="Cadherin 24"/>
    <property type="match status" value="1"/>
</dbReference>
<dbReference type="GO" id="GO:0007156">
    <property type="term" value="P:homophilic cell adhesion via plasma membrane adhesion molecules"/>
    <property type="evidence" value="ECO:0007669"/>
    <property type="project" value="InterPro"/>
</dbReference>
<feature type="domain" description="Cadherin" evidence="18">
    <location>
        <begin position="359"/>
        <end position="462"/>
    </location>
</feature>
<feature type="domain" description="Cadherin" evidence="18">
    <location>
        <begin position="462"/>
        <end position="571"/>
    </location>
</feature>